<keyword evidence="2" id="KW-1185">Reference proteome</keyword>
<name>A0ABQ7LNI9_BRACM</name>
<gene>
    <name evidence="1" type="primary">A08p005720.1_BraROA</name>
    <name evidence="1" type="ORF">IGI04_029682</name>
</gene>
<dbReference type="Proteomes" id="UP000823674">
    <property type="component" value="Chromosome A08"/>
</dbReference>
<protein>
    <recommendedName>
        <fullName evidence="3">Wall-associated receptor kinase galacturonan-binding domain-containing protein</fullName>
    </recommendedName>
</protein>
<evidence type="ECO:0008006" key="3">
    <source>
        <dbReference type="Google" id="ProtNLM"/>
    </source>
</evidence>
<accession>A0ABQ7LNI9</accession>
<organism evidence="1 2">
    <name type="scientific">Brassica rapa subsp. trilocularis</name>
    <dbReference type="NCBI Taxonomy" id="1813537"/>
    <lineage>
        <taxon>Eukaryota</taxon>
        <taxon>Viridiplantae</taxon>
        <taxon>Streptophyta</taxon>
        <taxon>Embryophyta</taxon>
        <taxon>Tracheophyta</taxon>
        <taxon>Spermatophyta</taxon>
        <taxon>Magnoliopsida</taxon>
        <taxon>eudicotyledons</taxon>
        <taxon>Gunneridae</taxon>
        <taxon>Pentapetalae</taxon>
        <taxon>rosids</taxon>
        <taxon>malvids</taxon>
        <taxon>Brassicales</taxon>
        <taxon>Brassicaceae</taxon>
        <taxon>Brassiceae</taxon>
        <taxon>Brassica</taxon>
    </lineage>
</organism>
<sequence>MQRDVHLTSGCYRAHCNWFVHVNRHIALGGAITQSIFFFFGTLSSTIALEAAITPTSMFGGDQFDITLQFWECDHANTVQWGGKVLYCNTSDKNTPEHPLCLTPILKHKSYPLIIFRCLSALSVMDIADFSKPIVLEIYILKR</sequence>
<dbReference type="EMBL" id="JADBGQ010000007">
    <property type="protein sequence ID" value="KAG5388141.1"/>
    <property type="molecule type" value="Genomic_DNA"/>
</dbReference>
<reference evidence="1 2" key="1">
    <citation type="submission" date="2021-03" db="EMBL/GenBank/DDBJ databases">
        <authorList>
            <person name="King G.J."/>
            <person name="Bancroft I."/>
            <person name="Baten A."/>
            <person name="Bloomfield J."/>
            <person name="Borpatragohain P."/>
            <person name="He Z."/>
            <person name="Irish N."/>
            <person name="Irwin J."/>
            <person name="Liu K."/>
            <person name="Mauleon R.P."/>
            <person name="Moore J."/>
            <person name="Morris R."/>
            <person name="Ostergaard L."/>
            <person name="Wang B."/>
            <person name="Wells R."/>
        </authorList>
    </citation>
    <scope>NUCLEOTIDE SEQUENCE [LARGE SCALE GENOMIC DNA]</scope>
    <source>
        <strain evidence="1">R-o-18</strain>
        <tissue evidence="1">Leaf</tissue>
    </source>
</reference>
<evidence type="ECO:0000313" key="2">
    <source>
        <dbReference type="Proteomes" id="UP000823674"/>
    </source>
</evidence>
<evidence type="ECO:0000313" key="1">
    <source>
        <dbReference type="EMBL" id="KAG5388141.1"/>
    </source>
</evidence>
<proteinExistence type="predicted"/>
<comment type="caution">
    <text evidence="1">The sequence shown here is derived from an EMBL/GenBank/DDBJ whole genome shotgun (WGS) entry which is preliminary data.</text>
</comment>